<dbReference type="SUPFAM" id="SSF50978">
    <property type="entry name" value="WD40 repeat-like"/>
    <property type="match status" value="1"/>
</dbReference>
<dbReference type="Pfam" id="PF00928">
    <property type="entry name" value="Adap_comp_sub"/>
    <property type="match status" value="1"/>
</dbReference>
<dbReference type="InterPro" id="IPR036322">
    <property type="entry name" value="WD40_repeat_dom_sf"/>
</dbReference>
<evidence type="ECO:0000256" key="6">
    <source>
        <dbReference type="ARBA" id="ARBA00022892"/>
    </source>
</evidence>
<evidence type="ECO:0000256" key="8">
    <source>
        <dbReference type="ARBA" id="ARBA00023034"/>
    </source>
</evidence>
<dbReference type="VEuPathDB" id="FungiDB:F4678DRAFT_431509"/>
<evidence type="ECO:0000256" key="3">
    <source>
        <dbReference type="ARBA" id="ARBA00011775"/>
    </source>
</evidence>
<dbReference type="GO" id="GO:0051645">
    <property type="term" value="P:Golgi localization"/>
    <property type="evidence" value="ECO:0007669"/>
    <property type="project" value="TreeGrafter"/>
</dbReference>
<dbReference type="InterPro" id="IPR036168">
    <property type="entry name" value="AP2_Mu_C_sf"/>
</dbReference>
<evidence type="ECO:0000256" key="4">
    <source>
        <dbReference type="ARBA" id="ARBA00022448"/>
    </source>
</evidence>
<dbReference type="PROSITE" id="PS51072">
    <property type="entry name" value="MHD"/>
    <property type="match status" value="1"/>
</dbReference>
<protein>
    <recommendedName>
        <fullName evidence="11">Coatomer subunit delta</fullName>
    </recommendedName>
</protein>
<accession>A0A9W8NDE0</accession>
<comment type="caution">
    <text evidence="14">The sequence shown here is derived from an EMBL/GenBank/DDBJ whole genome shotgun (WGS) entry which is preliminary data.</text>
</comment>
<keyword evidence="9 11" id="KW-0472">Membrane</keyword>
<dbReference type="InterPro" id="IPR015943">
    <property type="entry name" value="WD40/YVTN_repeat-like_dom_sf"/>
</dbReference>
<evidence type="ECO:0000256" key="12">
    <source>
        <dbReference type="SAM" id="MobiDB-lite"/>
    </source>
</evidence>
<evidence type="ECO:0000313" key="15">
    <source>
        <dbReference type="Proteomes" id="UP001148614"/>
    </source>
</evidence>
<evidence type="ECO:0000256" key="11">
    <source>
        <dbReference type="RuleBase" id="RU366052"/>
    </source>
</evidence>
<organism evidence="14 15">
    <name type="scientific">Xylaria arbuscula</name>
    <dbReference type="NCBI Taxonomy" id="114810"/>
    <lineage>
        <taxon>Eukaryota</taxon>
        <taxon>Fungi</taxon>
        <taxon>Dikarya</taxon>
        <taxon>Ascomycota</taxon>
        <taxon>Pezizomycotina</taxon>
        <taxon>Sordariomycetes</taxon>
        <taxon>Xylariomycetidae</taxon>
        <taxon>Xylariales</taxon>
        <taxon>Xylariaceae</taxon>
        <taxon>Xylaria</taxon>
    </lineage>
</organism>
<evidence type="ECO:0000256" key="9">
    <source>
        <dbReference type="ARBA" id="ARBA00023136"/>
    </source>
</evidence>
<proteinExistence type="inferred from homology"/>
<keyword evidence="4 11" id="KW-0813">Transport</keyword>
<dbReference type="GO" id="GO:0030126">
    <property type="term" value="C:COPI vesicle coat"/>
    <property type="evidence" value="ECO:0007669"/>
    <property type="project" value="UniProtKB-UniRule"/>
</dbReference>
<evidence type="ECO:0000256" key="7">
    <source>
        <dbReference type="ARBA" id="ARBA00022927"/>
    </source>
</evidence>
<dbReference type="InterPro" id="IPR024790">
    <property type="entry name" value="APC4_long_dom"/>
</dbReference>
<dbReference type="Pfam" id="PF01217">
    <property type="entry name" value="Clat_adaptor_s"/>
    <property type="match status" value="1"/>
</dbReference>
<dbReference type="GO" id="GO:0006890">
    <property type="term" value="P:retrograde vesicle-mediated transport, Golgi to endoplasmic reticulum"/>
    <property type="evidence" value="ECO:0007669"/>
    <property type="project" value="UniProtKB-UniRule"/>
</dbReference>
<dbReference type="SUPFAM" id="SSF49447">
    <property type="entry name" value="Second domain of Mu2 adaptin subunit (ap50) of ap2 adaptor"/>
    <property type="match status" value="1"/>
</dbReference>
<dbReference type="CDD" id="cd14830">
    <property type="entry name" value="Delta_COP_N"/>
    <property type="match status" value="1"/>
</dbReference>
<dbReference type="Gene3D" id="2.60.40.1170">
    <property type="entry name" value="Mu homology domain, subdomain B"/>
    <property type="match status" value="2"/>
</dbReference>
<evidence type="ECO:0000256" key="2">
    <source>
        <dbReference type="ARBA" id="ARBA00010516"/>
    </source>
</evidence>
<keyword evidence="8 11" id="KW-0333">Golgi apparatus</keyword>
<dbReference type="GO" id="GO:0006888">
    <property type="term" value="P:endoplasmic reticulum to Golgi vesicle-mediated transport"/>
    <property type="evidence" value="ECO:0007669"/>
    <property type="project" value="TreeGrafter"/>
</dbReference>
<comment type="subunit">
    <text evidence="3 11">Oligomeric complex that consists of at least the alpha, beta, beta', gamma, delta, epsilon and zeta subunits.</text>
</comment>
<gene>
    <name evidence="14" type="ORF">NPX13_g5605</name>
</gene>
<dbReference type="PANTHER" id="PTHR10121:SF0">
    <property type="entry name" value="COATOMER SUBUNIT DELTA"/>
    <property type="match status" value="1"/>
</dbReference>
<dbReference type="InterPro" id="IPR011012">
    <property type="entry name" value="Longin-like_dom_sf"/>
</dbReference>
<comment type="similarity">
    <text evidence="2 11">Belongs to the adaptor complexes medium subunit family. Delta-COP subfamily.</text>
</comment>
<dbReference type="Proteomes" id="UP001148614">
    <property type="component" value="Unassembled WGS sequence"/>
</dbReference>
<dbReference type="Pfam" id="PF12896">
    <property type="entry name" value="ANAPC4"/>
    <property type="match status" value="1"/>
</dbReference>
<dbReference type="InterPro" id="IPR028565">
    <property type="entry name" value="MHD"/>
</dbReference>
<comment type="subcellular location">
    <subcellularLocation>
        <location evidence="11">Cytoplasm</location>
    </subcellularLocation>
    <subcellularLocation>
        <location evidence="1 11">Golgi apparatus membrane</location>
        <topology evidence="1 11">Peripheral membrane protein</topology>
        <orientation evidence="1 11">Cytoplasmic side</orientation>
    </subcellularLocation>
    <subcellularLocation>
        <location evidence="11">Cytoplasmic vesicle</location>
        <location evidence="11">COPI-coated vesicle membrane</location>
        <topology evidence="11">Peripheral membrane protein</topology>
        <orientation evidence="11">Cytoplasmic side</orientation>
    </subcellularLocation>
</comment>
<dbReference type="Gene3D" id="2.130.10.10">
    <property type="entry name" value="YVTN repeat-like/Quinoprotein amine dehydrogenase"/>
    <property type="match status" value="1"/>
</dbReference>
<evidence type="ECO:0000256" key="1">
    <source>
        <dbReference type="ARBA" id="ARBA00004255"/>
    </source>
</evidence>
<reference evidence="14" key="1">
    <citation type="submission" date="2022-07" db="EMBL/GenBank/DDBJ databases">
        <title>Genome Sequence of Xylaria arbuscula.</title>
        <authorList>
            <person name="Buettner E."/>
        </authorList>
    </citation>
    <scope>NUCLEOTIDE SEQUENCE</scope>
    <source>
        <strain evidence="14">VT107</strain>
    </source>
</reference>
<dbReference type="VEuPathDB" id="FungiDB:F4678DRAFT_472197"/>
<dbReference type="CDD" id="cd09254">
    <property type="entry name" value="AP_delta-COPI_MHD"/>
    <property type="match status" value="1"/>
</dbReference>
<keyword evidence="6 11" id="KW-0931">ER-Golgi transport</keyword>
<feature type="domain" description="MHD" evidence="13">
    <location>
        <begin position="394"/>
        <end position="635"/>
    </location>
</feature>
<keyword evidence="7 11" id="KW-0653">Protein transport</keyword>
<dbReference type="FunFam" id="3.30.450.60:FF:000003">
    <property type="entry name" value="Coatomer subunit delta"/>
    <property type="match status" value="1"/>
</dbReference>
<evidence type="ECO:0000256" key="10">
    <source>
        <dbReference type="ARBA" id="ARBA00023329"/>
    </source>
</evidence>
<keyword evidence="15" id="KW-1185">Reference proteome</keyword>
<dbReference type="EMBL" id="JANPWZ010000898">
    <property type="protein sequence ID" value="KAJ3570806.1"/>
    <property type="molecule type" value="Genomic_DNA"/>
</dbReference>
<keyword evidence="10" id="KW-0968">Cytoplasmic vesicle</keyword>
<sequence length="1313" mass="146465">MRDGIRCREKTSAHDLEDRWQRNEVTKFEKTRAVVATIKLSNFKISLFRKGLQGLSRINGTRYWHQSRDYLEQHAADDDDDKKKVERSTEMEVAFQNEKGSKAGFAPVARNIWSGASLGKYMVVLAASICTRGGKAVLSRQFREMPRSRIEALLASFPKLADSGTQHTTVEQDNVRFVYQPLDELYMVLITNRQSNILQDIDSLHLFAQVVSSTCRTLDEREIVKNAYELLSAFDELVTLGYRENLTLSQIKTFLEMESHEERIQEIIARNKELEATEERKRKAKQLEMQRKESARSGRPSAPRTPVYPTYTPPSRPTPTDSYDSYEAEKNKSYKPATTKVKGMQLGKKSKTTDMFERVRGDMGAEVDDTPLVPAAPAPVAEPVAPRVSSTLDRDAIHLTINEAIGAKISRDGSLTSLTVSGDLSLRISDPSLTKVRLQLTANASHGAQFRTHPNVDRGLFTSDKIIQMSNVARGFPVNNSVGVLRWRTAPKTDDTSALPISFTVWVNKGSGGNHTITIEYELTGGDILKDVSVVIPYTTSEPSVSSFDAVYDVSGDTLEWTIGTIDPDNGTGSFEFDAQADDENEFFPMQIRFSKTTPFVDVDVSSVRLVEEDEEVAFSKDIRLVDGLHDGIITYNPTIDLFAGAASPTTLQIWRGNNQVVSKNSQRNQPALVQAVRWKSDGQFLAVGWSDGIVRLMGLETNKAVHQITIPGADRSKITCISWAQNLATKRPGTTTQTSKKTWEQLASNGLDLGRKKPAADLPRELTFLEIETALPKLSPLPASGGSGDDTFVFTTRASLEFLFRPFSKDDSDKVDVMIVGTLDGQIHISIYDSFIIGSFRYSLPPAFGKTTELKLRGSASHPELSTHTLIFSPSVEREIKTVYLVPLDLTFIKSSPENLSLLASKTTTLQKLLRYVKQVQVHMLNEWQSTRELPNRFLNSINETLKESEAYGDLKIGQALYHSVVTGHTFPEVKEWLVDQLAERGHKRWDKAVVTGLQALRSLVHENFLPALERVSIILSRLLGIARFHESKAEIGFTSAQIMKVMDIVSCLMLVGNKILLVVMEELELFQAFSIWLRNEIDRLASSSTTDDLTEKDATMEHGKVLAYIQQYMPASPLRHYLSSVTLEDVERDRKLADGGNSLLEILTKRIQKQESAQADAGSYPQVDFLCRYLNSQATTVLEGIAEAERRSVRFGQATKIVLNNNVSRFDAQLSAIPTGEAWRGVTHTALSTDGDTSQGKHALHWNITLLVELIKQIVYIFRSSTVITNGISSSVTTELSRMTLGDGIVYDLKFLYDDSLLVLWAPKACS</sequence>
<dbReference type="GO" id="GO:0015031">
    <property type="term" value="P:protein transport"/>
    <property type="evidence" value="ECO:0007669"/>
    <property type="project" value="UniProtKB-KW"/>
</dbReference>
<dbReference type="GO" id="GO:0000139">
    <property type="term" value="C:Golgi membrane"/>
    <property type="evidence" value="ECO:0007669"/>
    <property type="project" value="UniProtKB-SubCell"/>
</dbReference>
<keyword evidence="5 11" id="KW-0963">Cytoplasm</keyword>
<evidence type="ECO:0000313" key="14">
    <source>
        <dbReference type="EMBL" id="KAJ3570806.1"/>
    </source>
</evidence>
<dbReference type="InterPro" id="IPR024977">
    <property type="entry name" value="Apc4-like_WD40_dom"/>
</dbReference>
<evidence type="ECO:0000256" key="5">
    <source>
        <dbReference type="ARBA" id="ARBA00022490"/>
    </source>
</evidence>
<evidence type="ECO:0000259" key="13">
    <source>
        <dbReference type="PROSITE" id="PS51072"/>
    </source>
</evidence>
<dbReference type="SUPFAM" id="SSF64356">
    <property type="entry name" value="SNARE-like"/>
    <property type="match status" value="1"/>
</dbReference>
<feature type="region of interest" description="Disordered" evidence="12">
    <location>
        <begin position="276"/>
        <end position="349"/>
    </location>
</feature>
<dbReference type="Gene3D" id="3.30.450.60">
    <property type="match status" value="1"/>
</dbReference>
<dbReference type="InterPro" id="IPR027059">
    <property type="entry name" value="Coatomer_dsu"/>
</dbReference>
<dbReference type="PANTHER" id="PTHR10121">
    <property type="entry name" value="COATOMER SUBUNIT DELTA"/>
    <property type="match status" value="1"/>
</dbReference>
<dbReference type="Pfam" id="PF12894">
    <property type="entry name" value="ANAPC4_WD40"/>
    <property type="match status" value="1"/>
</dbReference>
<dbReference type="InterPro" id="IPR022775">
    <property type="entry name" value="AP_mu_sigma_su"/>
</dbReference>
<feature type="compositionally biased region" description="Basic and acidic residues" evidence="12">
    <location>
        <begin position="276"/>
        <end position="296"/>
    </location>
</feature>
<comment type="function">
    <text evidence="11">The coatomer is a cytosolic protein complex that binds to dilysine motifs and reversibly associates with Golgi non-clathrin-coated vesicles, which further mediate biosynthetic protein transport from the ER, via the Golgi up to the trans Golgi network.</text>
</comment>
<name>A0A9W8NDE0_9PEZI</name>